<gene>
    <name evidence="2" type="ORF">PENANT_c006G00173</name>
</gene>
<dbReference type="EMBL" id="MDYN01000006">
    <property type="protein sequence ID" value="OQD87194.1"/>
    <property type="molecule type" value="Genomic_DNA"/>
</dbReference>
<protein>
    <recommendedName>
        <fullName evidence="4">Dickkopf N-terminal cysteine-rich domain-containing protein</fullName>
    </recommendedName>
</protein>
<evidence type="ECO:0000313" key="2">
    <source>
        <dbReference type="EMBL" id="OQD87194.1"/>
    </source>
</evidence>
<feature type="chain" id="PRO_5013252184" description="Dickkopf N-terminal cysteine-rich domain-containing protein" evidence="1">
    <location>
        <begin position="17"/>
        <end position="332"/>
    </location>
</feature>
<evidence type="ECO:0000313" key="3">
    <source>
        <dbReference type="Proteomes" id="UP000191672"/>
    </source>
</evidence>
<keyword evidence="1" id="KW-0732">Signal</keyword>
<proteinExistence type="predicted"/>
<dbReference type="AlphaFoldDB" id="A0A1V6QDA9"/>
<name>A0A1V6QDA9_9EURO</name>
<evidence type="ECO:0008006" key="4">
    <source>
        <dbReference type="Google" id="ProtNLM"/>
    </source>
</evidence>
<keyword evidence="3" id="KW-1185">Reference proteome</keyword>
<organism evidence="2 3">
    <name type="scientific">Penicillium antarcticum</name>
    <dbReference type="NCBI Taxonomy" id="416450"/>
    <lineage>
        <taxon>Eukaryota</taxon>
        <taxon>Fungi</taxon>
        <taxon>Dikarya</taxon>
        <taxon>Ascomycota</taxon>
        <taxon>Pezizomycotina</taxon>
        <taxon>Eurotiomycetes</taxon>
        <taxon>Eurotiomycetidae</taxon>
        <taxon>Eurotiales</taxon>
        <taxon>Aspergillaceae</taxon>
        <taxon>Penicillium</taxon>
    </lineage>
</organism>
<reference evidence="3" key="1">
    <citation type="journal article" date="2017" name="Nat. Microbiol.">
        <title>Global analysis of biosynthetic gene clusters reveals vast potential of secondary metabolite production in Penicillium species.</title>
        <authorList>
            <person name="Nielsen J.C."/>
            <person name="Grijseels S."/>
            <person name="Prigent S."/>
            <person name="Ji B."/>
            <person name="Dainat J."/>
            <person name="Nielsen K.F."/>
            <person name="Frisvad J.C."/>
            <person name="Workman M."/>
            <person name="Nielsen J."/>
        </authorList>
    </citation>
    <scope>NUCLEOTIDE SEQUENCE [LARGE SCALE GENOMIC DNA]</scope>
    <source>
        <strain evidence="3">IBT 31811</strain>
    </source>
</reference>
<accession>A0A1V6QDA9</accession>
<feature type="signal peptide" evidence="1">
    <location>
        <begin position="1"/>
        <end position="16"/>
    </location>
</feature>
<comment type="caution">
    <text evidence="2">The sequence shown here is derived from an EMBL/GenBank/DDBJ whole genome shotgun (WGS) entry which is preliminary data.</text>
</comment>
<sequence length="332" mass="37155">MSTFVNILALVPLALAASPLMTMSDQPMIFKEPDYAMHAGAMGMRVLADAKCMNFDSMPDYRMNVGSIYVPCPSESTHEIMCSMYSDHACGHEMFTFTRPHMQLMKKSSQRDIGSNVRSMKCMMVESPADRQGHIFNSDNPSTMIAASCMNDTCSSEMACWSMHPGYGMYCSPSSKTCQRYAMIGETCHEDVQCQETDACINGKCAGVPDNLRCPNGSECPSGMTCRPHRMMNVFGIATIERVCMYNYDSRSTMCSAGTGCNNNFQCSLHWQYDSYCEASGRCAMKNAKYLYLRITSAVQNNYRKNYESRFFCQSTSPRKSTEADDQRMNGP</sequence>
<dbReference type="Proteomes" id="UP000191672">
    <property type="component" value="Unassembled WGS sequence"/>
</dbReference>
<evidence type="ECO:0000256" key="1">
    <source>
        <dbReference type="SAM" id="SignalP"/>
    </source>
</evidence>